<dbReference type="PANTHER" id="PTHR10338:SF106">
    <property type="entry name" value="INTER-ALPHA-TRYPSIN INHIBITOR HEAVY CHAIN H1"/>
    <property type="match status" value="1"/>
</dbReference>
<keyword evidence="1" id="KW-0732">Signal</keyword>
<dbReference type="PANTHER" id="PTHR10338">
    <property type="entry name" value="INTER-ALPHA-TRYPSIN INHIBITOR HEAVY CHAIN FAMILY MEMBER"/>
    <property type="match status" value="1"/>
</dbReference>
<dbReference type="AlphaFoldDB" id="A0A8C0JN30"/>
<organism evidence="3 4">
    <name type="scientific">Canis lupus dingo</name>
    <name type="common">dingo</name>
    <dbReference type="NCBI Taxonomy" id="286419"/>
    <lineage>
        <taxon>Eukaryota</taxon>
        <taxon>Metazoa</taxon>
        <taxon>Chordata</taxon>
        <taxon>Craniata</taxon>
        <taxon>Vertebrata</taxon>
        <taxon>Euteleostomi</taxon>
        <taxon>Mammalia</taxon>
        <taxon>Eutheria</taxon>
        <taxon>Laurasiatheria</taxon>
        <taxon>Carnivora</taxon>
        <taxon>Caniformia</taxon>
        <taxon>Canidae</taxon>
        <taxon>Canis</taxon>
    </lineage>
</organism>
<reference evidence="3" key="2">
    <citation type="submission" date="2025-09" db="UniProtKB">
        <authorList>
            <consortium name="Ensembl"/>
        </authorList>
    </citation>
    <scope>IDENTIFICATION</scope>
</reference>
<dbReference type="PROSITE" id="PS51468">
    <property type="entry name" value="VIT"/>
    <property type="match status" value="1"/>
</dbReference>
<name>A0A8C0JN30_CANLU</name>
<feature type="signal peptide" evidence="1">
    <location>
        <begin position="1"/>
        <end position="28"/>
    </location>
</feature>
<dbReference type="GeneTree" id="ENSGT00940000162180"/>
<dbReference type="InterPro" id="IPR050934">
    <property type="entry name" value="ITIH"/>
</dbReference>
<dbReference type="InterPro" id="IPR013694">
    <property type="entry name" value="VIT"/>
</dbReference>
<dbReference type="Proteomes" id="UP000694391">
    <property type="component" value="Unplaced"/>
</dbReference>
<sequence length="205" mass="22910">MDGAMGLRALLCVYLASLLVLQGMPTQGSPTGRPKVNKKRQTLDTAVDGVTIRSLKVNCKVTSRFAHYVITSQVVNNADEAKEISFDVEIPKTAFISDFAITADGSAFIGDIKDKVTAWKQYRKAAISGENAGLVRASGRTMEQFTIHLTIGPRSKATFRLTYEEVLKRRLMQYDIVIKVKPKQLVHHFEVDCRRRNRLHAGNLM</sequence>
<evidence type="ECO:0000259" key="2">
    <source>
        <dbReference type="PROSITE" id="PS51468"/>
    </source>
</evidence>
<dbReference type="SMART" id="SM00609">
    <property type="entry name" value="VIT"/>
    <property type="match status" value="1"/>
</dbReference>
<reference evidence="3" key="1">
    <citation type="submission" date="2025-08" db="UniProtKB">
        <authorList>
            <consortium name="Ensembl"/>
        </authorList>
    </citation>
    <scope>IDENTIFICATION</scope>
</reference>
<accession>A0A8C0JN30</accession>
<evidence type="ECO:0000313" key="3">
    <source>
        <dbReference type="Ensembl" id="ENSCAFP00020003146.1"/>
    </source>
</evidence>
<protein>
    <recommendedName>
        <fullName evidence="2">VIT domain-containing protein</fullName>
    </recommendedName>
</protein>
<dbReference type="Pfam" id="PF08487">
    <property type="entry name" value="VIT"/>
    <property type="match status" value="1"/>
</dbReference>
<keyword evidence="4" id="KW-1185">Reference proteome</keyword>
<proteinExistence type="predicted"/>
<feature type="chain" id="PRO_5034381391" description="VIT domain-containing protein" evidence="1">
    <location>
        <begin position="29"/>
        <end position="205"/>
    </location>
</feature>
<evidence type="ECO:0000256" key="1">
    <source>
        <dbReference type="SAM" id="SignalP"/>
    </source>
</evidence>
<dbReference type="Ensembl" id="ENSCAFT00020003651.1">
    <property type="protein sequence ID" value="ENSCAFP00020003146.1"/>
    <property type="gene ID" value="ENSCAFG00020002663.1"/>
</dbReference>
<evidence type="ECO:0000313" key="4">
    <source>
        <dbReference type="Proteomes" id="UP000694391"/>
    </source>
</evidence>
<feature type="domain" description="VIT" evidence="2">
    <location>
        <begin position="36"/>
        <end position="165"/>
    </location>
</feature>